<reference evidence="2 3" key="1">
    <citation type="submission" date="2018-06" db="EMBL/GenBank/DDBJ databases">
        <title>Spongiibacterium sp. HME9304 Genome sequencing and assembly.</title>
        <authorList>
            <person name="Kang H."/>
            <person name="Kim H."/>
            <person name="Joh K."/>
        </authorList>
    </citation>
    <scope>NUCLEOTIDE SEQUENCE [LARGE SCALE GENOMIC DNA]</scope>
    <source>
        <strain evidence="2 3">HME9304</strain>
    </source>
</reference>
<sequence length="432" mass="49905">MRASHVLNKSACLISDETGILKRVSKLPIQNGDPKLIAFGVIPSDTTALGATKFSGRGSGCAYSWEGAMLTTLGEISERYAPVFYKKENLVKSTFLDLPSDKKIDLAEYALYHEEQYKLYEEGNVKIKRFTENLELHWDVCTDLVDGQKAHIPANFIYMPFFEDSFYLMLNTSTGLAAHSNFYKAVLGGLYECIERDSFVLTWMHQLDVPKIRITKEIQDYIDQYYPSNYNFHLLDITLDLEKPSVFGFCIGESDYGRFITVGSSTRGTYAEAVKKVIMECGQAVSYLRHTINMNPDWKKERNQLNNFEDHSLYYTVYQEEQKVFNNWIEKNPTKQINFREERKNTDKEEIQSILRLMRSKGYNVMIKDVTTVDVNQAGFYSVKVYVPQLVQMAGGYKYYFNGGKRLYEVPPSLGYPKKDYHNLTEYPFPFP</sequence>
<dbReference type="Pfam" id="PF02624">
    <property type="entry name" value="YcaO"/>
    <property type="match status" value="1"/>
</dbReference>
<dbReference type="InterPro" id="IPR003776">
    <property type="entry name" value="YcaO-like_dom"/>
</dbReference>
<evidence type="ECO:0000259" key="1">
    <source>
        <dbReference type="PROSITE" id="PS51664"/>
    </source>
</evidence>
<dbReference type="AlphaFoldDB" id="A0A2Z4LTM3"/>
<dbReference type="Proteomes" id="UP000248536">
    <property type="component" value="Chromosome"/>
</dbReference>
<name>A0A2Z4LTM3_9FLAO</name>
<protein>
    <recommendedName>
        <fullName evidence="1">YcaO domain-containing protein</fullName>
    </recommendedName>
</protein>
<evidence type="ECO:0000313" key="2">
    <source>
        <dbReference type="EMBL" id="AWX45166.1"/>
    </source>
</evidence>
<dbReference type="Gene3D" id="3.30.160.660">
    <property type="match status" value="1"/>
</dbReference>
<dbReference type="KEGG" id="spon:HME9304_02176"/>
<gene>
    <name evidence="2" type="ORF">HME9304_02176</name>
</gene>
<keyword evidence="3" id="KW-1185">Reference proteome</keyword>
<dbReference type="RefSeq" id="WP_112378579.1">
    <property type="nucleotide sequence ID" value="NZ_CP030104.1"/>
</dbReference>
<evidence type="ECO:0000313" key="3">
    <source>
        <dbReference type="Proteomes" id="UP000248536"/>
    </source>
</evidence>
<dbReference type="NCBIfam" id="TIGR03604">
    <property type="entry name" value="TOMM_cyclo_SagD"/>
    <property type="match status" value="1"/>
</dbReference>
<dbReference type="InterPro" id="IPR027624">
    <property type="entry name" value="TOMM_cyclo_SagD"/>
</dbReference>
<organism evidence="2 3">
    <name type="scientific">Flagellimonas maritima</name>
    <dbReference type="NCBI Taxonomy" id="1383885"/>
    <lineage>
        <taxon>Bacteria</taxon>
        <taxon>Pseudomonadati</taxon>
        <taxon>Bacteroidota</taxon>
        <taxon>Flavobacteriia</taxon>
        <taxon>Flavobacteriales</taxon>
        <taxon>Flavobacteriaceae</taxon>
        <taxon>Flagellimonas</taxon>
    </lineage>
</organism>
<dbReference type="Gene3D" id="3.30.40.250">
    <property type="match status" value="1"/>
</dbReference>
<accession>A0A2Z4LTM3</accession>
<proteinExistence type="predicted"/>
<dbReference type="Gene3D" id="3.30.1330.230">
    <property type="match status" value="1"/>
</dbReference>
<dbReference type="OrthoDB" id="2379922at2"/>
<dbReference type="PANTHER" id="PTHR37809:SF1">
    <property type="entry name" value="RIBOSOMAL PROTEIN S12 METHYLTHIOTRANSFERASE ACCESSORY FACTOR YCAO"/>
    <property type="match status" value="1"/>
</dbReference>
<dbReference type="EMBL" id="CP030104">
    <property type="protein sequence ID" value="AWX45166.1"/>
    <property type="molecule type" value="Genomic_DNA"/>
</dbReference>
<dbReference type="PROSITE" id="PS51664">
    <property type="entry name" value="YCAO"/>
    <property type="match status" value="1"/>
</dbReference>
<dbReference type="PANTHER" id="PTHR37809">
    <property type="entry name" value="RIBOSOMAL PROTEIN S12 METHYLTHIOTRANSFERASE ACCESSORY FACTOR YCAO"/>
    <property type="match status" value="1"/>
</dbReference>
<feature type="domain" description="YcaO" evidence="1">
    <location>
        <begin position="60"/>
        <end position="432"/>
    </location>
</feature>